<evidence type="ECO:0000256" key="2">
    <source>
        <dbReference type="ARBA" id="ARBA00011233"/>
    </source>
</evidence>
<keyword evidence="4" id="KW-1134">Transmembrane beta strand</keyword>
<dbReference type="Pfam" id="PF13609">
    <property type="entry name" value="Porin_4"/>
    <property type="match status" value="1"/>
</dbReference>
<protein>
    <submittedName>
        <fullName evidence="13">Porin, Gram-negative type</fullName>
    </submittedName>
</protein>
<keyword evidence="10" id="KW-0998">Cell outer membrane</keyword>
<dbReference type="RefSeq" id="WP_043355410.1">
    <property type="nucleotide sequence ID" value="NZ_CP010537.1"/>
</dbReference>
<evidence type="ECO:0000256" key="3">
    <source>
        <dbReference type="ARBA" id="ARBA00022448"/>
    </source>
</evidence>
<keyword evidence="5" id="KW-0812">Transmembrane</keyword>
<dbReference type="KEGG" id="cbw:RR42_s1940"/>
<keyword evidence="7" id="KW-0406">Ion transport</keyword>
<comment type="subcellular location">
    <subcellularLocation>
        <location evidence="1">Cell outer membrane</location>
        <topology evidence="1">Multi-pass membrane protein</topology>
    </subcellularLocation>
</comment>
<dbReference type="AlphaFoldDB" id="A0A0C4YKD1"/>
<evidence type="ECO:0000256" key="9">
    <source>
        <dbReference type="ARBA" id="ARBA00023136"/>
    </source>
</evidence>
<comment type="subunit">
    <text evidence="2">Homotrimer.</text>
</comment>
<feature type="chain" id="PRO_5002173919" evidence="11">
    <location>
        <begin position="27"/>
        <end position="368"/>
    </location>
</feature>
<evidence type="ECO:0000256" key="7">
    <source>
        <dbReference type="ARBA" id="ARBA00023065"/>
    </source>
</evidence>
<dbReference type="InterPro" id="IPR023614">
    <property type="entry name" value="Porin_dom_sf"/>
</dbReference>
<dbReference type="GO" id="GO:0006811">
    <property type="term" value="P:monoatomic ion transport"/>
    <property type="evidence" value="ECO:0007669"/>
    <property type="project" value="UniProtKB-KW"/>
</dbReference>
<dbReference type="EMBL" id="CP010537">
    <property type="protein sequence ID" value="AJG23528.1"/>
    <property type="molecule type" value="Genomic_DNA"/>
</dbReference>
<evidence type="ECO:0000256" key="10">
    <source>
        <dbReference type="ARBA" id="ARBA00023237"/>
    </source>
</evidence>
<dbReference type="PANTHER" id="PTHR34501">
    <property type="entry name" value="PROTEIN YDDL-RELATED"/>
    <property type="match status" value="1"/>
</dbReference>
<evidence type="ECO:0000256" key="6">
    <source>
        <dbReference type="ARBA" id="ARBA00022729"/>
    </source>
</evidence>
<keyword evidence="6 11" id="KW-0732">Signal</keyword>
<evidence type="ECO:0000256" key="8">
    <source>
        <dbReference type="ARBA" id="ARBA00023114"/>
    </source>
</evidence>
<dbReference type="GO" id="GO:0009279">
    <property type="term" value="C:cell outer membrane"/>
    <property type="evidence" value="ECO:0007669"/>
    <property type="project" value="UniProtKB-SubCell"/>
</dbReference>
<dbReference type="SUPFAM" id="SSF56935">
    <property type="entry name" value="Porins"/>
    <property type="match status" value="1"/>
</dbReference>
<evidence type="ECO:0000256" key="11">
    <source>
        <dbReference type="SAM" id="SignalP"/>
    </source>
</evidence>
<dbReference type="Gene3D" id="2.40.160.10">
    <property type="entry name" value="Porin"/>
    <property type="match status" value="1"/>
</dbReference>
<dbReference type="OrthoDB" id="5293374at2"/>
<feature type="signal peptide" evidence="11">
    <location>
        <begin position="1"/>
        <end position="26"/>
    </location>
</feature>
<dbReference type="CDD" id="cd00342">
    <property type="entry name" value="gram_neg_porins"/>
    <property type="match status" value="1"/>
</dbReference>
<evidence type="ECO:0000313" key="14">
    <source>
        <dbReference type="Proteomes" id="UP000031843"/>
    </source>
</evidence>
<keyword evidence="3" id="KW-0813">Transport</keyword>
<dbReference type="InterPro" id="IPR002299">
    <property type="entry name" value="Porin_Neis"/>
</dbReference>
<name>A0A0C4YKD1_9BURK</name>
<dbReference type="GO" id="GO:0015288">
    <property type="term" value="F:porin activity"/>
    <property type="evidence" value="ECO:0007669"/>
    <property type="project" value="UniProtKB-KW"/>
</dbReference>
<feature type="domain" description="Porin" evidence="12">
    <location>
        <begin position="15"/>
        <end position="338"/>
    </location>
</feature>
<reference evidence="13 14" key="1">
    <citation type="journal article" date="2015" name="Genome Announc.">
        <title>Complete Genome Sequence of Cupriavidus basilensis 4G11, Isolated from the Oak Ridge Field Research Center Site.</title>
        <authorList>
            <person name="Ray J."/>
            <person name="Waters R.J."/>
            <person name="Skerker J.M."/>
            <person name="Kuehl J.V."/>
            <person name="Price M.N."/>
            <person name="Huang J."/>
            <person name="Chakraborty R."/>
            <person name="Arkin A.P."/>
            <person name="Deutschbauer A."/>
        </authorList>
    </citation>
    <scope>NUCLEOTIDE SEQUENCE [LARGE SCALE GENOMIC DNA]</scope>
    <source>
        <strain evidence="13">4G11</strain>
    </source>
</reference>
<dbReference type="InterPro" id="IPR033900">
    <property type="entry name" value="Gram_neg_porin_domain"/>
</dbReference>
<proteinExistence type="predicted"/>
<keyword evidence="9" id="KW-0472">Membrane</keyword>
<gene>
    <name evidence="13" type="ORF">RR42_s1940</name>
</gene>
<dbReference type="Proteomes" id="UP000031843">
    <property type="component" value="Chromosome secondary"/>
</dbReference>
<accession>A0A0C4YKD1</accession>
<dbReference type="PRINTS" id="PR00184">
    <property type="entry name" value="NEISSPPORIN"/>
</dbReference>
<evidence type="ECO:0000256" key="4">
    <source>
        <dbReference type="ARBA" id="ARBA00022452"/>
    </source>
</evidence>
<dbReference type="STRING" id="68895.RR42_s1940"/>
<organism evidence="13 14">
    <name type="scientific">Cupriavidus basilensis</name>
    <dbReference type="NCBI Taxonomy" id="68895"/>
    <lineage>
        <taxon>Bacteria</taxon>
        <taxon>Pseudomonadati</taxon>
        <taxon>Pseudomonadota</taxon>
        <taxon>Betaproteobacteria</taxon>
        <taxon>Burkholderiales</taxon>
        <taxon>Burkholderiaceae</taxon>
        <taxon>Cupriavidus</taxon>
    </lineage>
</organism>
<evidence type="ECO:0000256" key="1">
    <source>
        <dbReference type="ARBA" id="ARBA00004571"/>
    </source>
</evidence>
<evidence type="ECO:0000256" key="5">
    <source>
        <dbReference type="ARBA" id="ARBA00022692"/>
    </source>
</evidence>
<keyword evidence="14" id="KW-1185">Reference proteome</keyword>
<dbReference type="InterPro" id="IPR050298">
    <property type="entry name" value="Gram-neg_bact_OMP"/>
</dbReference>
<sequence length="368" mass="39884">MPQPRTWLSAVGLLAGLAAATPLAWAQSTVAIYGRLNTSLEYTRASTATEGKVRGGAARLTNNRSVFGLMGEENLGGELKAIWQIESSLSIDNGQGQIASRNTRLGLQGPFGTIFGGNWHTPYTESTMGYDPYYPTTAGYMALIGNGSASSTDNIEDTSSFDRRQKNTLQYRSPVWHGLSGALAWGLPEERNTAPRNPALYSFATAYDAGPLNLTLAYEVHQHYQVAGRNDDAIKAGVAYQFATTRIALVYERLHYRTATGDLSRNGYYASVVQKLGPGSVRLGFAFAANGTADATETVGFFHAGPKTSATQLTFGYDYPLSRRTALYAYYSRIDNQRNALYDFAINGIGVAAGARPQTFALGMRHNF</sequence>
<keyword evidence="8" id="KW-0626">Porin</keyword>
<evidence type="ECO:0000313" key="13">
    <source>
        <dbReference type="EMBL" id="AJG23528.1"/>
    </source>
</evidence>
<dbReference type="GO" id="GO:0046930">
    <property type="term" value="C:pore complex"/>
    <property type="evidence" value="ECO:0007669"/>
    <property type="project" value="UniProtKB-KW"/>
</dbReference>
<evidence type="ECO:0000259" key="12">
    <source>
        <dbReference type="Pfam" id="PF13609"/>
    </source>
</evidence>
<dbReference type="PANTHER" id="PTHR34501:SF9">
    <property type="entry name" value="MAJOR OUTER MEMBRANE PROTEIN P.IA"/>
    <property type="match status" value="1"/>
</dbReference>